<evidence type="ECO:0000313" key="6">
    <source>
        <dbReference type="EMBL" id="THD29117.1"/>
    </source>
</evidence>
<proteinExistence type="inferred from homology"/>
<comment type="similarity">
    <text evidence="3">Belongs to the HPF1 family.</text>
</comment>
<sequence>MPCRSSKCTKRRSDFTQESIGAKHTKTQDPTLVTPPIDIHLDLKVCLDAIWRAFYLKLPEEFAFFYEFCRSLNHNAPLDAFRKSLGLRLVGPFELINKNGKLPEEQSDIPLFYRYFHDPPEMVTIMVGSDGWHLGYFRDRPNDKPSLIVESEPEKSGTLKIVGTSLFTVVRSLLAKRSPFRRLISLMDQFIKDKKYTFPESDEVIKQRKKCCVCSTLNGIGLVVPLNGDIGYRPLEMTYAKLVSTLQSAVSASNEDKRLSYLEPIDELITFSQFACDEGDFGQAIELGLCLLAFHPKDLPVDRANILNSRIKHLLSVGYELAGCPEFATVIVSHMQNRPISPPSSMFDP</sequence>
<protein>
    <submittedName>
        <fullName evidence="6">Uncharacterized protein</fullName>
    </submittedName>
</protein>
<keyword evidence="7" id="KW-1185">Reference proteome</keyword>
<dbReference type="GO" id="GO:0042393">
    <property type="term" value="F:histone binding"/>
    <property type="evidence" value="ECO:0007669"/>
    <property type="project" value="InterPro"/>
</dbReference>
<dbReference type="EMBL" id="JXXN02000005">
    <property type="protein sequence ID" value="THD29117.1"/>
    <property type="molecule type" value="Genomic_DNA"/>
</dbReference>
<dbReference type="GO" id="GO:0006974">
    <property type="term" value="P:DNA damage response"/>
    <property type="evidence" value="ECO:0007669"/>
    <property type="project" value="InterPro"/>
</dbReference>
<reference evidence="6" key="1">
    <citation type="submission" date="2019-03" db="EMBL/GenBank/DDBJ databases">
        <title>Improved annotation for the trematode Fasciola hepatica.</title>
        <authorList>
            <person name="Choi Y.-J."/>
            <person name="Martin J."/>
            <person name="Mitreva M."/>
        </authorList>
    </citation>
    <scope>NUCLEOTIDE SEQUENCE [LARGE SCALE GENOMIC DNA]</scope>
</reference>
<dbReference type="GO" id="GO:0072572">
    <property type="term" value="F:poly-ADP-D-ribose binding"/>
    <property type="evidence" value="ECO:0007669"/>
    <property type="project" value="TreeGrafter"/>
</dbReference>
<evidence type="ECO:0000256" key="5">
    <source>
        <dbReference type="ARBA" id="ARBA00023242"/>
    </source>
</evidence>
<dbReference type="InterPro" id="IPR019361">
    <property type="entry name" value="HPF1"/>
</dbReference>
<evidence type="ECO:0000256" key="3">
    <source>
        <dbReference type="ARBA" id="ARBA00010803"/>
    </source>
</evidence>
<evidence type="ECO:0000256" key="2">
    <source>
        <dbReference type="ARBA" id="ARBA00004286"/>
    </source>
</evidence>
<dbReference type="GO" id="GO:0005694">
    <property type="term" value="C:chromosome"/>
    <property type="evidence" value="ECO:0007669"/>
    <property type="project" value="UniProtKB-SubCell"/>
</dbReference>
<comment type="subcellular location">
    <subcellularLocation>
        <location evidence="2">Chromosome</location>
    </subcellularLocation>
    <subcellularLocation>
        <location evidence="1">Nucleus</location>
    </subcellularLocation>
</comment>
<gene>
    <name evidence="6" type="ORF">D915_000026</name>
</gene>
<dbReference type="PANTHER" id="PTHR13386:SF1">
    <property type="entry name" value="HISTONE PARYLATION FACTOR 1"/>
    <property type="match status" value="1"/>
</dbReference>
<dbReference type="GO" id="GO:0005634">
    <property type="term" value="C:nucleus"/>
    <property type="evidence" value="ECO:0007669"/>
    <property type="project" value="UniProtKB-SubCell"/>
</dbReference>
<accession>A0A4E0S0R4</accession>
<organism evidence="6 7">
    <name type="scientific">Fasciola hepatica</name>
    <name type="common">Liver fluke</name>
    <dbReference type="NCBI Taxonomy" id="6192"/>
    <lineage>
        <taxon>Eukaryota</taxon>
        <taxon>Metazoa</taxon>
        <taxon>Spiralia</taxon>
        <taxon>Lophotrochozoa</taxon>
        <taxon>Platyhelminthes</taxon>
        <taxon>Trematoda</taxon>
        <taxon>Digenea</taxon>
        <taxon>Plagiorchiida</taxon>
        <taxon>Echinostomata</taxon>
        <taxon>Echinostomatoidea</taxon>
        <taxon>Fasciolidae</taxon>
        <taxon>Fasciola</taxon>
    </lineage>
</organism>
<keyword evidence="4" id="KW-0158">Chromosome</keyword>
<comment type="caution">
    <text evidence="6">The sequence shown here is derived from an EMBL/GenBank/DDBJ whole genome shotgun (WGS) entry which is preliminary data.</text>
</comment>
<evidence type="ECO:0000313" key="7">
    <source>
        <dbReference type="Proteomes" id="UP000230066"/>
    </source>
</evidence>
<dbReference type="Proteomes" id="UP000230066">
    <property type="component" value="Unassembled WGS sequence"/>
</dbReference>
<dbReference type="Pfam" id="PF10228">
    <property type="entry name" value="HPF1"/>
    <property type="match status" value="1"/>
</dbReference>
<dbReference type="PANTHER" id="PTHR13386">
    <property type="entry name" value="HISTONE PARYLATION FACTOR 1"/>
    <property type="match status" value="1"/>
</dbReference>
<name>A0A4E0S0R4_FASHE</name>
<evidence type="ECO:0000256" key="1">
    <source>
        <dbReference type="ARBA" id="ARBA00004123"/>
    </source>
</evidence>
<evidence type="ECO:0000256" key="4">
    <source>
        <dbReference type="ARBA" id="ARBA00022454"/>
    </source>
</evidence>
<keyword evidence="5" id="KW-0539">Nucleus</keyword>
<dbReference type="AlphaFoldDB" id="A0A4E0S0R4"/>